<dbReference type="Gene3D" id="1.20.200.10">
    <property type="entry name" value="Fumarase/aspartase (Central domain)"/>
    <property type="match status" value="1"/>
</dbReference>
<dbReference type="SUPFAM" id="SSF48557">
    <property type="entry name" value="L-aspartase-like"/>
    <property type="match status" value="1"/>
</dbReference>
<dbReference type="AlphaFoldDB" id="A0A517Y6R8"/>
<dbReference type="GO" id="GO:0042450">
    <property type="term" value="P:L-arginine biosynthetic process via ornithine"/>
    <property type="evidence" value="ECO:0007669"/>
    <property type="project" value="UniProtKB-UniRule"/>
</dbReference>
<dbReference type="FunFam" id="1.20.200.10:FF:000015">
    <property type="entry name" value="argininosuccinate lyase isoform X2"/>
    <property type="match status" value="1"/>
</dbReference>
<dbReference type="PROSITE" id="PS00163">
    <property type="entry name" value="FUMARATE_LYASES"/>
    <property type="match status" value="1"/>
</dbReference>
<dbReference type="PANTHER" id="PTHR43814:SF1">
    <property type="entry name" value="ARGININOSUCCINATE LYASE"/>
    <property type="match status" value="1"/>
</dbReference>
<feature type="domain" description="Fumarate lyase N-terminal" evidence="8">
    <location>
        <begin position="9"/>
        <end position="302"/>
    </location>
</feature>
<dbReference type="InterPro" id="IPR009049">
    <property type="entry name" value="Argininosuccinate_lyase"/>
</dbReference>
<evidence type="ECO:0000313" key="10">
    <source>
        <dbReference type="EMBL" id="QDU25937.1"/>
    </source>
</evidence>
<protein>
    <recommendedName>
        <fullName evidence="3 7">Argininosuccinate lyase</fullName>
        <shortName evidence="7">ASAL</shortName>
        <ecNumber evidence="3 7">4.3.2.1</ecNumber>
    </recommendedName>
    <alternativeName>
        <fullName evidence="7">Arginosuccinase</fullName>
    </alternativeName>
</protein>
<keyword evidence="6 7" id="KW-0456">Lyase</keyword>
<proteinExistence type="inferred from homology"/>
<dbReference type="GO" id="GO:0005829">
    <property type="term" value="C:cytosol"/>
    <property type="evidence" value="ECO:0007669"/>
    <property type="project" value="TreeGrafter"/>
</dbReference>
<comment type="subcellular location">
    <subcellularLocation>
        <location evidence="7">Cytoplasm</location>
    </subcellularLocation>
</comment>
<feature type="domain" description="Argininosuccinate lyase C-terminal" evidence="9">
    <location>
        <begin position="365"/>
        <end position="433"/>
    </location>
</feature>
<dbReference type="OrthoDB" id="9769623at2"/>
<comment type="similarity">
    <text evidence="7">Belongs to the lyase 1 family. Argininosuccinate lyase subfamily.</text>
</comment>
<keyword evidence="5 7" id="KW-0028">Amino-acid biosynthesis</keyword>
<reference evidence="10 11" key="1">
    <citation type="submission" date="2019-02" db="EMBL/GenBank/DDBJ databases">
        <title>Deep-cultivation of Planctomycetes and their phenomic and genomic characterization uncovers novel biology.</title>
        <authorList>
            <person name="Wiegand S."/>
            <person name="Jogler M."/>
            <person name="Boedeker C."/>
            <person name="Pinto D."/>
            <person name="Vollmers J."/>
            <person name="Rivas-Marin E."/>
            <person name="Kohn T."/>
            <person name="Peeters S.H."/>
            <person name="Heuer A."/>
            <person name="Rast P."/>
            <person name="Oberbeckmann S."/>
            <person name="Bunk B."/>
            <person name="Jeske O."/>
            <person name="Meyerdierks A."/>
            <person name="Storesund J.E."/>
            <person name="Kallscheuer N."/>
            <person name="Luecker S."/>
            <person name="Lage O.M."/>
            <person name="Pohl T."/>
            <person name="Merkel B.J."/>
            <person name="Hornburger P."/>
            <person name="Mueller R.-W."/>
            <person name="Bruemmer F."/>
            <person name="Labrenz M."/>
            <person name="Spormann A.M."/>
            <person name="Op den Camp H."/>
            <person name="Overmann J."/>
            <person name="Amann R."/>
            <person name="Jetten M.S.M."/>
            <person name="Mascher T."/>
            <person name="Medema M.H."/>
            <person name="Devos D.P."/>
            <person name="Kaster A.-K."/>
            <person name="Ovreas L."/>
            <person name="Rohde M."/>
            <person name="Galperin M.Y."/>
            <person name="Jogler C."/>
        </authorList>
    </citation>
    <scope>NUCLEOTIDE SEQUENCE [LARGE SCALE GENOMIC DNA]</scope>
    <source>
        <strain evidence="10 11">ETA_A8</strain>
    </source>
</reference>
<dbReference type="CDD" id="cd01359">
    <property type="entry name" value="Argininosuccinate_lyase"/>
    <property type="match status" value="1"/>
</dbReference>
<dbReference type="InterPro" id="IPR029419">
    <property type="entry name" value="Arg_succ_lyase_C"/>
</dbReference>
<evidence type="ECO:0000256" key="6">
    <source>
        <dbReference type="ARBA" id="ARBA00023239"/>
    </source>
</evidence>
<dbReference type="EC" id="4.3.2.1" evidence="3 7"/>
<dbReference type="UniPathway" id="UPA00068">
    <property type="reaction ID" value="UER00114"/>
</dbReference>
<evidence type="ECO:0000256" key="7">
    <source>
        <dbReference type="HAMAP-Rule" id="MF_00006"/>
    </source>
</evidence>
<dbReference type="InterPro" id="IPR024083">
    <property type="entry name" value="Fumarase/histidase_N"/>
</dbReference>
<dbReference type="PRINTS" id="PR00149">
    <property type="entry name" value="FUMRATELYASE"/>
</dbReference>
<comment type="catalytic activity">
    <reaction evidence="1 7">
        <text>2-(N(omega)-L-arginino)succinate = fumarate + L-arginine</text>
        <dbReference type="Rhea" id="RHEA:24020"/>
        <dbReference type="ChEBI" id="CHEBI:29806"/>
        <dbReference type="ChEBI" id="CHEBI:32682"/>
        <dbReference type="ChEBI" id="CHEBI:57472"/>
        <dbReference type="EC" id="4.3.2.1"/>
    </reaction>
</comment>
<dbReference type="FunFam" id="1.10.40.30:FF:000001">
    <property type="entry name" value="Argininosuccinate lyase"/>
    <property type="match status" value="1"/>
</dbReference>
<dbReference type="PANTHER" id="PTHR43814">
    <property type="entry name" value="ARGININOSUCCINATE LYASE"/>
    <property type="match status" value="1"/>
</dbReference>
<dbReference type="PRINTS" id="PR00145">
    <property type="entry name" value="ARGSUCLYASE"/>
</dbReference>
<evidence type="ECO:0000256" key="3">
    <source>
        <dbReference type="ARBA" id="ARBA00012338"/>
    </source>
</evidence>
<evidence type="ECO:0000256" key="2">
    <source>
        <dbReference type="ARBA" id="ARBA00004941"/>
    </source>
</evidence>
<dbReference type="InterPro" id="IPR022761">
    <property type="entry name" value="Fumarate_lyase_N"/>
</dbReference>
<evidence type="ECO:0000256" key="5">
    <source>
        <dbReference type="ARBA" id="ARBA00022605"/>
    </source>
</evidence>
<keyword evidence="7" id="KW-0963">Cytoplasm</keyword>
<dbReference type="EMBL" id="CP036274">
    <property type="protein sequence ID" value="QDU25937.1"/>
    <property type="molecule type" value="Genomic_DNA"/>
</dbReference>
<evidence type="ECO:0000313" key="11">
    <source>
        <dbReference type="Proteomes" id="UP000315017"/>
    </source>
</evidence>
<evidence type="ECO:0000259" key="8">
    <source>
        <dbReference type="Pfam" id="PF00206"/>
    </source>
</evidence>
<sequence>MATPSRSGVFTQATDRRVERFTESISFDRRLYAHDIQGSTAHAQMLAEVGVLTPHERDQICATLQQIGKEIEHDVFPFSIALEDIHMHIEQALIERLGDVGRKLHTGRSRNDQVATDLRLWVRDALDRIKDGLENLQRAFFDRCEGDFEVILPGYTHMQRAQPVLAPHYWLAYCEKLARDIDRVKDCRKRTNVCSLGAAALAGTTLPIDRHDVMQRLKFDSVAGNSLDVSSDRDFVVESAFVLSLIAAHLSTWAEEWILWSTAEFNFLKLPHEFCTGSSIMPQKINPDVLELTRGKSARVIGHLQTLLVLIKGLPLAYNRDLQEDKPPLFDSFETVELCLELAAPLVAGAKLNREGIAAKLDRGYLDATTLMEYLIQKGIAQRTAHHLVGSLVNQAMQQGVSLAELPLETLQAAHPDLDESVREILGVDKAVAAFRSYGSTAPSEVRRQIEIWRSRLYQTDPAVLKSDEGAITLEK</sequence>
<dbReference type="Gene3D" id="1.10.40.30">
    <property type="entry name" value="Fumarase/aspartase (C-terminal domain)"/>
    <property type="match status" value="1"/>
</dbReference>
<organism evidence="10 11">
    <name type="scientific">Anatilimnocola aggregata</name>
    <dbReference type="NCBI Taxonomy" id="2528021"/>
    <lineage>
        <taxon>Bacteria</taxon>
        <taxon>Pseudomonadati</taxon>
        <taxon>Planctomycetota</taxon>
        <taxon>Planctomycetia</taxon>
        <taxon>Pirellulales</taxon>
        <taxon>Pirellulaceae</taxon>
        <taxon>Anatilimnocola</taxon>
    </lineage>
</organism>
<dbReference type="NCBIfam" id="TIGR00838">
    <property type="entry name" value="argH"/>
    <property type="match status" value="1"/>
</dbReference>
<dbReference type="RefSeq" id="WP_145085691.1">
    <property type="nucleotide sequence ID" value="NZ_CP036274.1"/>
</dbReference>
<dbReference type="HAMAP" id="MF_00006">
    <property type="entry name" value="Arg_succ_lyase"/>
    <property type="match status" value="1"/>
</dbReference>
<keyword evidence="11" id="KW-1185">Reference proteome</keyword>
<gene>
    <name evidence="7" type="primary">argH</name>
    <name evidence="10" type="ORF">ETAA8_10090</name>
</gene>
<dbReference type="Pfam" id="PF14698">
    <property type="entry name" value="ASL_C2"/>
    <property type="match status" value="1"/>
</dbReference>
<dbReference type="KEGG" id="aagg:ETAA8_10090"/>
<name>A0A517Y6R8_9BACT</name>
<dbReference type="GO" id="GO:0004056">
    <property type="term" value="F:argininosuccinate lyase activity"/>
    <property type="evidence" value="ECO:0007669"/>
    <property type="project" value="UniProtKB-UniRule"/>
</dbReference>
<dbReference type="FunFam" id="1.10.275.10:FF:000002">
    <property type="entry name" value="Argininosuccinate lyase"/>
    <property type="match status" value="1"/>
</dbReference>
<evidence type="ECO:0000259" key="9">
    <source>
        <dbReference type="Pfam" id="PF14698"/>
    </source>
</evidence>
<keyword evidence="4 7" id="KW-0055">Arginine biosynthesis</keyword>
<evidence type="ECO:0000256" key="4">
    <source>
        <dbReference type="ARBA" id="ARBA00022571"/>
    </source>
</evidence>
<evidence type="ECO:0000256" key="1">
    <source>
        <dbReference type="ARBA" id="ARBA00000985"/>
    </source>
</evidence>
<dbReference type="Proteomes" id="UP000315017">
    <property type="component" value="Chromosome"/>
</dbReference>
<dbReference type="Gene3D" id="1.10.275.10">
    <property type="entry name" value="Fumarase/aspartase (N-terminal domain)"/>
    <property type="match status" value="1"/>
</dbReference>
<dbReference type="InterPro" id="IPR020557">
    <property type="entry name" value="Fumarate_lyase_CS"/>
</dbReference>
<dbReference type="InterPro" id="IPR000362">
    <property type="entry name" value="Fumarate_lyase_fam"/>
</dbReference>
<dbReference type="Pfam" id="PF00206">
    <property type="entry name" value="Lyase_1"/>
    <property type="match status" value="1"/>
</dbReference>
<dbReference type="InterPro" id="IPR008948">
    <property type="entry name" value="L-Aspartase-like"/>
</dbReference>
<accession>A0A517Y6R8</accession>
<comment type="pathway">
    <text evidence="2 7">Amino-acid biosynthesis; L-arginine biosynthesis; L-arginine from L-ornithine and carbamoyl phosphate: step 3/3.</text>
</comment>